<dbReference type="InterPro" id="IPR040256">
    <property type="entry name" value="At4g02000-like"/>
</dbReference>
<dbReference type="PANTHER" id="PTHR31286:SF180">
    <property type="entry name" value="OS10G0362600 PROTEIN"/>
    <property type="match status" value="1"/>
</dbReference>
<reference evidence="1 2" key="2">
    <citation type="journal article" date="2017" name="Nature">
        <title>The Apostasia genome and the evolution of orchids.</title>
        <authorList>
            <person name="Zhang G.Q."/>
            <person name="Liu K.W."/>
            <person name="Li Z."/>
            <person name="Lohaus R."/>
            <person name="Hsiao Y.Y."/>
            <person name="Niu S.C."/>
            <person name="Wang J.Y."/>
            <person name="Lin Y.C."/>
            <person name="Xu Q."/>
            <person name="Chen L.J."/>
            <person name="Yoshida K."/>
            <person name="Fujiwara S."/>
            <person name="Wang Z.W."/>
            <person name="Zhang Y.Q."/>
            <person name="Mitsuda N."/>
            <person name="Wang M."/>
            <person name="Liu G.H."/>
            <person name="Pecoraro L."/>
            <person name="Huang H.X."/>
            <person name="Xiao X.J."/>
            <person name="Lin M."/>
            <person name="Wu X.Y."/>
            <person name="Wu W.L."/>
            <person name="Chen Y.Y."/>
            <person name="Chang S.B."/>
            <person name="Sakamoto S."/>
            <person name="Ohme-Takagi M."/>
            <person name="Yagi M."/>
            <person name="Zeng S.J."/>
            <person name="Shen C.Y."/>
            <person name="Yeh C.M."/>
            <person name="Luo Y.B."/>
            <person name="Tsai W.C."/>
            <person name="Van de Peer Y."/>
            <person name="Liu Z.J."/>
        </authorList>
    </citation>
    <scope>NUCLEOTIDE SEQUENCE [LARGE SCALE GENOMIC DNA]</scope>
    <source>
        <tissue evidence="1">The whole plant</tissue>
    </source>
</reference>
<dbReference type="PANTHER" id="PTHR31286">
    <property type="entry name" value="GLYCINE-RICH CELL WALL STRUCTURAL PROTEIN 1.8-LIKE"/>
    <property type="match status" value="1"/>
</dbReference>
<name>A0A2I0W639_9ASPA</name>
<dbReference type="EMBL" id="KZ502887">
    <property type="protein sequence ID" value="PKU71121.1"/>
    <property type="molecule type" value="Genomic_DNA"/>
</dbReference>
<proteinExistence type="predicted"/>
<accession>A0A2I0W639</accession>
<evidence type="ECO:0000313" key="1">
    <source>
        <dbReference type="EMBL" id="PKU71121.1"/>
    </source>
</evidence>
<protein>
    <recommendedName>
        <fullName evidence="3">Zinc knuckle CX2CX4HX4C domain-containing protein</fullName>
    </recommendedName>
</protein>
<gene>
    <name evidence="1" type="ORF">MA16_Dca020781</name>
</gene>
<evidence type="ECO:0000313" key="2">
    <source>
        <dbReference type="Proteomes" id="UP000233837"/>
    </source>
</evidence>
<reference evidence="1 2" key="1">
    <citation type="journal article" date="2016" name="Sci. Rep.">
        <title>The Dendrobium catenatum Lindl. genome sequence provides insights into polysaccharide synthase, floral development and adaptive evolution.</title>
        <authorList>
            <person name="Zhang G.Q."/>
            <person name="Xu Q."/>
            <person name="Bian C."/>
            <person name="Tsai W.C."/>
            <person name="Yeh C.M."/>
            <person name="Liu K.W."/>
            <person name="Yoshida K."/>
            <person name="Zhang L.S."/>
            <person name="Chang S.B."/>
            <person name="Chen F."/>
            <person name="Shi Y."/>
            <person name="Su Y.Y."/>
            <person name="Zhang Y.Q."/>
            <person name="Chen L.J."/>
            <person name="Yin Y."/>
            <person name="Lin M."/>
            <person name="Huang H."/>
            <person name="Deng H."/>
            <person name="Wang Z.W."/>
            <person name="Zhu S.L."/>
            <person name="Zhao X."/>
            <person name="Deng C."/>
            <person name="Niu S.C."/>
            <person name="Huang J."/>
            <person name="Wang M."/>
            <person name="Liu G.H."/>
            <person name="Yang H.J."/>
            <person name="Xiao X.J."/>
            <person name="Hsiao Y.Y."/>
            <person name="Wu W.L."/>
            <person name="Chen Y.Y."/>
            <person name="Mitsuda N."/>
            <person name="Ohme-Takagi M."/>
            <person name="Luo Y.B."/>
            <person name="Van de Peer Y."/>
            <person name="Liu Z.J."/>
        </authorList>
    </citation>
    <scope>NUCLEOTIDE SEQUENCE [LARGE SCALE GENOMIC DNA]</scope>
    <source>
        <tissue evidence="1">The whole plant</tissue>
    </source>
</reference>
<keyword evidence="2" id="KW-1185">Reference proteome</keyword>
<organism evidence="1 2">
    <name type="scientific">Dendrobium catenatum</name>
    <dbReference type="NCBI Taxonomy" id="906689"/>
    <lineage>
        <taxon>Eukaryota</taxon>
        <taxon>Viridiplantae</taxon>
        <taxon>Streptophyta</taxon>
        <taxon>Embryophyta</taxon>
        <taxon>Tracheophyta</taxon>
        <taxon>Spermatophyta</taxon>
        <taxon>Magnoliopsida</taxon>
        <taxon>Liliopsida</taxon>
        <taxon>Asparagales</taxon>
        <taxon>Orchidaceae</taxon>
        <taxon>Epidendroideae</taxon>
        <taxon>Malaxideae</taxon>
        <taxon>Dendrobiinae</taxon>
        <taxon>Dendrobium</taxon>
    </lineage>
</organism>
<dbReference type="Proteomes" id="UP000233837">
    <property type="component" value="Unassembled WGS sequence"/>
</dbReference>
<sequence>MNQATDLVSRASVARVLVELDISKTYPTKIWLGYELNGYFQKVEFEKLLIFCSHCKMHGHSLSECFKLHPHLKKDKEIVRSAKMQVCNTNVDVNENLMEGNGIMNVPSKPVIKDVPSFIGNEPNLDLTCDVGESKKSSNVVHTVSDPSSSSISYASLQNVTQLIVVDENNNTDAFTKTLAENNQDFFPHGEVVPLVENPNIALTVAKNNLCNGNHVIFREEEVMPSQGNLPLVVAEKENGLI</sequence>
<dbReference type="AlphaFoldDB" id="A0A2I0W639"/>
<evidence type="ECO:0008006" key="3">
    <source>
        <dbReference type="Google" id="ProtNLM"/>
    </source>
</evidence>